<keyword evidence="2" id="KW-0472">Membrane</keyword>
<comment type="caution">
    <text evidence="3">The sequence shown here is derived from an EMBL/GenBank/DDBJ whole genome shotgun (WGS) entry which is preliminary data.</text>
</comment>
<protein>
    <submittedName>
        <fullName evidence="3">Uncharacterized protein</fullName>
    </submittedName>
</protein>
<keyword evidence="2" id="KW-0812">Transmembrane</keyword>
<sequence length="222" mass="24304">MLRLGWQVMRGLLGQVVDLARVRRALWIAGAVAAAVLGALVALHLVNGWAGTGSLRPGLVVAAVTASVFLLVYACCPTAREVGPELRINGRQVRPNTALAVRWEVRPYLDRVRRPVHPEHREAILNDVPLLQRGLVRRLTRLAPLLLAVAIGAAVVLTTGRAQVFAVLWPFVYLFTLPDMVLRIGRSERARRDALATPPAAPEQRPQWRRDPSGSKLGLPGE</sequence>
<feature type="transmembrane region" description="Helical" evidence="2">
    <location>
        <begin position="25"/>
        <end position="46"/>
    </location>
</feature>
<keyword evidence="4" id="KW-1185">Reference proteome</keyword>
<keyword evidence="2" id="KW-1133">Transmembrane helix</keyword>
<evidence type="ECO:0000313" key="3">
    <source>
        <dbReference type="EMBL" id="MCS6523234.1"/>
    </source>
</evidence>
<dbReference type="Proteomes" id="UP001652264">
    <property type="component" value="Unassembled WGS sequence"/>
</dbReference>
<gene>
    <name evidence="3" type="ORF">NYQ28_11715</name>
</gene>
<dbReference type="RefSeq" id="WP_141860264.1">
    <property type="nucleotide sequence ID" value="NZ_BMNV01000007.1"/>
</dbReference>
<feature type="transmembrane region" description="Helical" evidence="2">
    <location>
        <begin position="58"/>
        <end position="76"/>
    </location>
</feature>
<proteinExistence type="predicted"/>
<feature type="transmembrane region" description="Helical" evidence="2">
    <location>
        <begin position="139"/>
        <end position="158"/>
    </location>
</feature>
<feature type="region of interest" description="Disordered" evidence="1">
    <location>
        <begin position="191"/>
        <end position="222"/>
    </location>
</feature>
<name>A0ABT2HJ03_9MICO</name>
<reference evidence="3 4" key="1">
    <citation type="submission" date="2022-08" db="EMBL/GenBank/DDBJ databases">
        <title>Taxonomy of Curtobacterium flaccumfaciens.</title>
        <authorList>
            <person name="Osdaghi E."/>
            <person name="Taghavi S.M."/>
            <person name="Hamidizade M."/>
            <person name="Abachi H."/>
            <person name="Fazliarab A."/>
            <person name="Baeyen S."/>
            <person name="Portier P."/>
            <person name="Van Vaerenbergh J."/>
            <person name="Jacques M.-A."/>
        </authorList>
    </citation>
    <scope>NUCLEOTIDE SEQUENCE [LARGE SCALE GENOMIC DNA]</scope>
    <source>
        <strain evidence="3 4">LMG8786T</strain>
    </source>
</reference>
<evidence type="ECO:0000313" key="4">
    <source>
        <dbReference type="Proteomes" id="UP001652264"/>
    </source>
</evidence>
<organism evidence="3 4">
    <name type="scientific">Curtobacterium citreum</name>
    <dbReference type="NCBI Taxonomy" id="2036"/>
    <lineage>
        <taxon>Bacteria</taxon>
        <taxon>Bacillati</taxon>
        <taxon>Actinomycetota</taxon>
        <taxon>Actinomycetes</taxon>
        <taxon>Micrococcales</taxon>
        <taxon>Microbacteriaceae</taxon>
        <taxon>Curtobacterium</taxon>
    </lineage>
</organism>
<evidence type="ECO:0000256" key="2">
    <source>
        <dbReference type="SAM" id="Phobius"/>
    </source>
</evidence>
<accession>A0ABT2HJ03</accession>
<dbReference type="EMBL" id="JANVAD010000005">
    <property type="protein sequence ID" value="MCS6523234.1"/>
    <property type="molecule type" value="Genomic_DNA"/>
</dbReference>
<feature type="transmembrane region" description="Helical" evidence="2">
    <location>
        <begin position="164"/>
        <end position="182"/>
    </location>
</feature>
<evidence type="ECO:0000256" key="1">
    <source>
        <dbReference type="SAM" id="MobiDB-lite"/>
    </source>
</evidence>